<dbReference type="Pfam" id="PF17164">
    <property type="entry name" value="DUF5122"/>
    <property type="match status" value="1"/>
</dbReference>
<organism evidence="1 2">
    <name type="scientific">Pseudomonas fluorescens</name>
    <dbReference type="NCBI Taxonomy" id="294"/>
    <lineage>
        <taxon>Bacteria</taxon>
        <taxon>Pseudomonadati</taxon>
        <taxon>Pseudomonadota</taxon>
        <taxon>Gammaproteobacteria</taxon>
        <taxon>Pseudomonadales</taxon>
        <taxon>Pseudomonadaceae</taxon>
        <taxon>Pseudomonas</taxon>
    </lineage>
</organism>
<dbReference type="Proteomes" id="UP000295797">
    <property type="component" value="Chromosome"/>
</dbReference>
<dbReference type="InterPro" id="IPR013431">
    <property type="entry name" value="Delta_60_rpt"/>
</dbReference>
<dbReference type="EMBL" id="CP038438">
    <property type="protein sequence ID" value="QBX43066.1"/>
    <property type="molecule type" value="Genomic_DNA"/>
</dbReference>
<proteinExistence type="predicted"/>
<dbReference type="AlphaFoldDB" id="A0AAP8Z0H5"/>
<gene>
    <name evidence="1" type="ORF">E4T63_21765</name>
</gene>
<sequence length="458" mass="50778">MAMTSQQSSSSLMSGKLDPEFGKDGFKYLTSPLPDYPKYHSTVVAVGPDDMIYVAGEAYGDHGAFHTVTRLDQRGAIDESFGNNGFFYSETIGTHRADFPAEQIVFSEGKILVSGEMGYYNEGPRYDKAIIRFNLNGTIDETFGDKGAFIFYTPDVSEASSNKDAYNEKRQKIADSRLLKHSKSNTTTPSTSNLMMLADGRLLLLHESGSFFESCSFIIRVTQDGKLDTTFNKTGFIKVAHDKFNFTLLRSLTVTSTGDYISAGIVRHEYGGIPEAVVLVKHDEEGQLITDFQTDGFKLIKPSNTNSYFTLSSTKNQTNNRILCLGAKVERGSTSHEGLLISLEENGHTNIQFNGGEPVFFRLNSKDTYFSKADFLSSGKFLVTGITRKGDLNHYAVTRFLANGAHDEEYGNGGWFEYRQTIVPSYYSSVIAHEKIIMSSFPDDGDLGRRPIARGLMS</sequence>
<evidence type="ECO:0008006" key="3">
    <source>
        <dbReference type="Google" id="ProtNLM"/>
    </source>
</evidence>
<accession>A0AAP8Z0H5</accession>
<name>A0AAP8Z0H5_PSEFL</name>
<evidence type="ECO:0000313" key="1">
    <source>
        <dbReference type="EMBL" id="QBX43066.1"/>
    </source>
</evidence>
<reference evidence="1 2" key="1">
    <citation type="submission" date="2019-03" db="EMBL/GenBank/DDBJ databases">
        <title>Complete genome sequence of the plant growth promoting strain Pseudomonas fluorescens LBUM677.</title>
        <authorList>
            <person name="Novinscak A."/>
            <person name="Joly D."/>
            <person name="Filion M."/>
        </authorList>
    </citation>
    <scope>NUCLEOTIDE SEQUENCE [LARGE SCALE GENOMIC DNA]</scope>
    <source>
        <strain evidence="1 2">LBUM677</strain>
    </source>
</reference>
<protein>
    <recommendedName>
        <fullName evidence="3">Delta-60 repeat protein</fullName>
    </recommendedName>
</protein>
<dbReference type="Gene3D" id="2.80.10.50">
    <property type="match status" value="1"/>
</dbReference>
<dbReference type="NCBIfam" id="TIGR02608">
    <property type="entry name" value="delta_60_rpt"/>
    <property type="match status" value="4"/>
</dbReference>
<evidence type="ECO:0000313" key="2">
    <source>
        <dbReference type="Proteomes" id="UP000295797"/>
    </source>
</evidence>